<evidence type="ECO:0000256" key="1">
    <source>
        <dbReference type="SAM" id="MobiDB-lite"/>
    </source>
</evidence>
<reference evidence="2 3" key="1">
    <citation type="journal article" date="2023" name="Sci. Data">
        <title>Genome assembly of the Korean intertidal mud-creeper Batillaria attramentaria.</title>
        <authorList>
            <person name="Patra A.K."/>
            <person name="Ho P.T."/>
            <person name="Jun S."/>
            <person name="Lee S.J."/>
            <person name="Kim Y."/>
            <person name="Won Y.J."/>
        </authorList>
    </citation>
    <scope>NUCLEOTIDE SEQUENCE [LARGE SCALE GENOMIC DNA]</scope>
    <source>
        <strain evidence="2">Wonlab-2016</strain>
    </source>
</reference>
<comment type="caution">
    <text evidence="2">The sequence shown here is derived from an EMBL/GenBank/DDBJ whole genome shotgun (WGS) entry which is preliminary data.</text>
</comment>
<name>A0ABD0KKP7_9CAEN</name>
<sequence>MEIRSPPLPHPTKNTRGRRRRPPAELAKPPGATWCIAKRRGRIKSCFRATRHICMTKAGATDRHDRGQTTSRVYFIPACSRLVLLPRLLQLSTCVASQLSAAAG</sequence>
<proteinExistence type="predicted"/>
<gene>
    <name evidence="2" type="ORF">BaRGS_00021337</name>
</gene>
<evidence type="ECO:0000313" key="2">
    <source>
        <dbReference type="EMBL" id="KAK7487375.1"/>
    </source>
</evidence>
<evidence type="ECO:0000313" key="3">
    <source>
        <dbReference type="Proteomes" id="UP001519460"/>
    </source>
</evidence>
<feature type="region of interest" description="Disordered" evidence="1">
    <location>
        <begin position="1"/>
        <end position="29"/>
    </location>
</feature>
<dbReference type="EMBL" id="JACVVK020000165">
    <property type="protein sequence ID" value="KAK7487375.1"/>
    <property type="molecule type" value="Genomic_DNA"/>
</dbReference>
<accession>A0ABD0KKP7</accession>
<feature type="compositionally biased region" description="Pro residues" evidence="1">
    <location>
        <begin position="1"/>
        <end position="10"/>
    </location>
</feature>
<protein>
    <submittedName>
        <fullName evidence="2">Uncharacterized protein</fullName>
    </submittedName>
</protein>
<dbReference type="Proteomes" id="UP001519460">
    <property type="component" value="Unassembled WGS sequence"/>
</dbReference>
<keyword evidence="3" id="KW-1185">Reference proteome</keyword>
<organism evidence="2 3">
    <name type="scientific">Batillaria attramentaria</name>
    <dbReference type="NCBI Taxonomy" id="370345"/>
    <lineage>
        <taxon>Eukaryota</taxon>
        <taxon>Metazoa</taxon>
        <taxon>Spiralia</taxon>
        <taxon>Lophotrochozoa</taxon>
        <taxon>Mollusca</taxon>
        <taxon>Gastropoda</taxon>
        <taxon>Caenogastropoda</taxon>
        <taxon>Sorbeoconcha</taxon>
        <taxon>Cerithioidea</taxon>
        <taxon>Batillariidae</taxon>
        <taxon>Batillaria</taxon>
    </lineage>
</organism>
<dbReference type="AlphaFoldDB" id="A0ABD0KKP7"/>